<dbReference type="EMBL" id="JACHHZ010000001">
    <property type="protein sequence ID" value="MBB6091225.1"/>
    <property type="molecule type" value="Genomic_DNA"/>
</dbReference>
<sequence>MNEELMLVDLGDATEETKGKVGPERDSFQLPDIEPLG</sequence>
<evidence type="ECO:0000313" key="2">
    <source>
        <dbReference type="EMBL" id="MBB6091225.1"/>
    </source>
</evidence>
<comment type="caution">
    <text evidence="2">The sequence shown here is derived from an EMBL/GenBank/DDBJ whole genome shotgun (WGS) entry which is preliminary data.</text>
</comment>
<organism evidence="2 3">
    <name type="scientific">Povalibacter uvarum</name>
    <dbReference type="NCBI Taxonomy" id="732238"/>
    <lineage>
        <taxon>Bacteria</taxon>
        <taxon>Pseudomonadati</taxon>
        <taxon>Pseudomonadota</taxon>
        <taxon>Gammaproteobacteria</taxon>
        <taxon>Steroidobacterales</taxon>
        <taxon>Steroidobacteraceae</taxon>
        <taxon>Povalibacter</taxon>
    </lineage>
</organism>
<evidence type="ECO:0000256" key="1">
    <source>
        <dbReference type="SAM" id="MobiDB-lite"/>
    </source>
</evidence>
<protein>
    <submittedName>
        <fullName evidence="2">Uncharacterized protein</fullName>
    </submittedName>
</protein>
<keyword evidence="3" id="KW-1185">Reference proteome</keyword>
<proteinExistence type="predicted"/>
<name>A0A841HGL5_9GAMM</name>
<dbReference type="InterPro" id="IPR049805">
    <property type="entry name" value="Lasso_benenodin"/>
</dbReference>
<reference evidence="2 3" key="1">
    <citation type="submission" date="2020-08" db="EMBL/GenBank/DDBJ databases">
        <title>Genomic Encyclopedia of Type Strains, Phase IV (KMG-IV): sequencing the most valuable type-strain genomes for metagenomic binning, comparative biology and taxonomic classification.</title>
        <authorList>
            <person name="Goeker M."/>
        </authorList>
    </citation>
    <scope>NUCLEOTIDE SEQUENCE [LARGE SCALE GENOMIC DNA]</scope>
    <source>
        <strain evidence="2 3">DSM 26723</strain>
    </source>
</reference>
<dbReference type="Proteomes" id="UP000588068">
    <property type="component" value="Unassembled WGS sequence"/>
</dbReference>
<dbReference type="AlphaFoldDB" id="A0A841HGL5"/>
<gene>
    <name evidence="2" type="ORF">HNQ60_000071</name>
</gene>
<accession>A0A841HGL5</accession>
<evidence type="ECO:0000313" key="3">
    <source>
        <dbReference type="Proteomes" id="UP000588068"/>
    </source>
</evidence>
<dbReference type="Pfam" id="PF24178">
    <property type="entry name" value="Subterisin"/>
    <property type="match status" value="1"/>
</dbReference>
<feature type="region of interest" description="Disordered" evidence="1">
    <location>
        <begin position="1"/>
        <end position="37"/>
    </location>
</feature>
<feature type="compositionally biased region" description="Basic and acidic residues" evidence="1">
    <location>
        <begin position="15"/>
        <end position="27"/>
    </location>
</feature>